<accession>A0A9P6QN16</accession>
<dbReference type="GO" id="GO:0031593">
    <property type="term" value="F:polyubiquitin modification-dependent protein binding"/>
    <property type="evidence" value="ECO:0007669"/>
    <property type="project" value="TreeGrafter"/>
</dbReference>
<dbReference type="Gene3D" id="2.40.40.50">
    <property type="entry name" value="Ubiquitin fusion degradation protein UFD1, N-terminal domain"/>
    <property type="match status" value="1"/>
</dbReference>
<dbReference type="PANTHER" id="PTHR12555:SF15">
    <property type="entry name" value="FUSION DEGRADATION PROTEIN (UFD1), PUTATIVE (AFU_ORTHOLOGUE AFUA_4G04640)-RELATED"/>
    <property type="match status" value="1"/>
</dbReference>
<evidence type="ECO:0000313" key="9">
    <source>
        <dbReference type="EMBL" id="KAG0269691.1"/>
    </source>
</evidence>
<dbReference type="Pfam" id="PF16558">
    <property type="entry name" value="AZUL"/>
    <property type="match status" value="1"/>
</dbReference>
<dbReference type="EMBL" id="JAAAJB010000020">
    <property type="protein sequence ID" value="KAG0269691.1"/>
    <property type="molecule type" value="Genomic_DNA"/>
</dbReference>
<dbReference type="AlphaFoldDB" id="A0A9P6QN16"/>
<dbReference type="InterPro" id="IPR032353">
    <property type="entry name" value="AZUL"/>
</dbReference>
<dbReference type="Pfam" id="PF24842">
    <property type="entry name" value="UFD1_N2"/>
    <property type="match status" value="1"/>
</dbReference>
<keyword evidence="2" id="KW-0833">Ubl conjugation pathway</keyword>
<evidence type="ECO:0000259" key="7">
    <source>
        <dbReference type="Pfam" id="PF24503"/>
    </source>
</evidence>
<feature type="compositionally biased region" description="Polar residues" evidence="3">
    <location>
        <begin position="1"/>
        <end position="22"/>
    </location>
</feature>
<feature type="domain" description="Ubiquitin fusion degradation protein UFD1 N-terminal subdomain 1" evidence="4">
    <location>
        <begin position="71"/>
        <end position="132"/>
    </location>
</feature>
<evidence type="ECO:0000259" key="4">
    <source>
        <dbReference type="Pfam" id="PF03152"/>
    </source>
</evidence>
<proteinExistence type="inferred from homology"/>
<feature type="domain" description="DUF7590" evidence="7">
    <location>
        <begin position="225"/>
        <end position="338"/>
    </location>
</feature>
<gene>
    <name evidence="9" type="ORF">DFQ27_002655</name>
</gene>
<dbReference type="InterPro" id="IPR004854">
    <property type="entry name" value="Ufd1-like"/>
</dbReference>
<dbReference type="OrthoDB" id="193703at2759"/>
<dbReference type="Pfam" id="PF21366">
    <property type="entry name" value="TRAFD1-XIAF1_ZnF"/>
    <property type="match status" value="1"/>
</dbReference>
<dbReference type="Pfam" id="PF24503">
    <property type="entry name" value="DUF7590"/>
    <property type="match status" value="1"/>
</dbReference>
<dbReference type="Gene3D" id="3.10.330.10">
    <property type="match status" value="1"/>
</dbReference>
<evidence type="ECO:0000313" key="10">
    <source>
        <dbReference type="Proteomes" id="UP000807716"/>
    </source>
</evidence>
<dbReference type="GO" id="GO:0034098">
    <property type="term" value="C:VCP-NPL4-UFD1 AAA ATPase complex"/>
    <property type="evidence" value="ECO:0007669"/>
    <property type="project" value="TreeGrafter"/>
</dbReference>
<feature type="domain" description="Ubiquitin fusion degradation protein UFD1 N-terminal subdomain 2" evidence="8">
    <location>
        <begin position="134"/>
        <end position="209"/>
    </location>
</feature>
<evidence type="ECO:0000259" key="6">
    <source>
        <dbReference type="Pfam" id="PF21366"/>
    </source>
</evidence>
<dbReference type="GO" id="GO:0036503">
    <property type="term" value="P:ERAD pathway"/>
    <property type="evidence" value="ECO:0007669"/>
    <property type="project" value="TreeGrafter"/>
</dbReference>
<reference evidence="9" key="1">
    <citation type="journal article" date="2020" name="Fungal Divers.">
        <title>Resolving the Mortierellaceae phylogeny through synthesis of multi-gene phylogenetics and phylogenomics.</title>
        <authorList>
            <person name="Vandepol N."/>
            <person name="Liber J."/>
            <person name="Desiro A."/>
            <person name="Na H."/>
            <person name="Kennedy M."/>
            <person name="Barry K."/>
            <person name="Grigoriev I.V."/>
            <person name="Miller A.N."/>
            <person name="O'Donnell K."/>
            <person name="Stajich J.E."/>
            <person name="Bonito G."/>
        </authorList>
    </citation>
    <scope>NUCLEOTIDE SEQUENCE</scope>
    <source>
        <strain evidence="9">BC1065</strain>
    </source>
</reference>
<dbReference type="InterPro" id="IPR056012">
    <property type="entry name" value="DUF7590"/>
</dbReference>
<keyword evidence="10" id="KW-1185">Reference proteome</keyword>
<evidence type="ECO:0008006" key="11">
    <source>
        <dbReference type="Google" id="ProtNLM"/>
    </source>
</evidence>
<evidence type="ECO:0000259" key="5">
    <source>
        <dbReference type="Pfam" id="PF16558"/>
    </source>
</evidence>
<comment type="caution">
    <text evidence="9">The sequence shown here is derived from an EMBL/GenBank/DDBJ whole genome shotgun (WGS) entry which is preliminary data.</text>
</comment>
<feature type="region of interest" description="Disordered" evidence="3">
    <location>
        <begin position="1"/>
        <end position="27"/>
    </location>
</feature>
<dbReference type="InterPro" id="IPR042556">
    <property type="entry name" value="AZUL_sf"/>
</dbReference>
<comment type="similarity">
    <text evidence="1">Belongs to the UFD1 family.</text>
</comment>
<feature type="domain" description="Ubiquitin-protein ligase E3A N-terminal zinc-binding" evidence="5">
    <location>
        <begin position="582"/>
        <end position="621"/>
    </location>
</feature>
<dbReference type="GO" id="GO:0006511">
    <property type="term" value="P:ubiquitin-dependent protein catabolic process"/>
    <property type="evidence" value="ECO:0007669"/>
    <property type="project" value="InterPro"/>
</dbReference>
<dbReference type="Proteomes" id="UP000807716">
    <property type="component" value="Unassembled WGS sequence"/>
</dbReference>
<feature type="region of interest" description="Disordered" evidence="3">
    <location>
        <begin position="39"/>
        <end position="76"/>
    </location>
</feature>
<dbReference type="PANTHER" id="PTHR12555">
    <property type="entry name" value="UBIQUITIN FUSION DEGRADATON PROTEIN 1"/>
    <property type="match status" value="1"/>
</dbReference>
<dbReference type="InterPro" id="IPR055418">
    <property type="entry name" value="UFD1_N2"/>
</dbReference>
<dbReference type="Pfam" id="PF23580">
    <property type="entry name" value="Znf_XAF1_N"/>
    <property type="match status" value="1"/>
</dbReference>
<evidence type="ECO:0000256" key="1">
    <source>
        <dbReference type="ARBA" id="ARBA00006043"/>
    </source>
</evidence>
<dbReference type="Gene3D" id="6.10.130.10">
    <property type="entry name" value="Ubiquitin-protein ligase E3A, N-terminal zinc-binding domain (AZUL)"/>
    <property type="match status" value="1"/>
</dbReference>
<feature type="domain" description="TRAFD1/XAF1 zinc finger" evidence="6">
    <location>
        <begin position="498"/>
        <end position="526"/>
    </location>
</feature>
<organism evidence="9 10">
    <name type="scientific">Actinomortierella ambigua</name>
    <dbReference type="NCBI Taxonomy" id="1343610"/>
    <lineage>
        <taxon>Eukaryota</taxon>
        <taxon>Fungi</taxon>
        <taxon>Fungi incertae sedis</taxon>
        <taxon>Mucoromycota</taxon>
        <taxon>Mortierellomycotina</taxon>
        <taxon>Mortierellomycetes</taxon>
        <taxon>Mortierellales</taxon>
        <taxon>Mortierellaceae</taxon>
        <taxon>Actinomortierella</taxon>
    </lineage>
</organism>
<dbReference type="InterPro" id="IPR042299">
    <property type="entry name" value="Ufd1-like_Nn"/>
</dbReference>
<dbReference type="InterPro" id="IPR055417">
    <property type="entry name" value="UFD1_N1"/>
</dbReference>
<dbReference type="InterPro" id="IPR049439">
    <property type="entry name" value="TRAFD1-XIAF1_Znf"/>
</dbReference>
<evidence type="ECO:0000259" key="8">
    <source>
        <dbReference type="Pfam" id="PF24842"/>
    </source>
</evidence>
<protein>
    <recommendedName>
        <fullName evidence="11">Ubiquitin-protein ligase E3A N-terminal zinc-binding domain-containing protein</fullName>
    </recommendedName>
</protein>
<evidence type="ECO:0000256" key="3">
    <source>
        <dbReference type="SAM" id="MobiDB-lite"/>
    </source>
</evidence>
<evidence type="ECO:0000256" key="2">
    <source>
        <dbReference type="ARBA" id="ARBA00022786"/>
    </source>
</evidence>
<dbReference type="Pfam" id="PF03152">
    <property type="entry name" value="UFD1_N1"/>
    <property type="match status" value="1"/>
</dbReference>
<name>A0A9P6QN16_9FUNG</name>
<sequence length="707" mass="78637">MANSIEPTFTWSSTFTVGSPSPHQGDKILLPAKALESLIQAHANAPRPSSPPMPANYDPTSWDRPPPSEPLRSHELPSPLTFEIKNPSNRILAYGGVKEFSADDGKTHLPNALMDSLQVQEGDQVMIRFAGLPKGVAAKFRPLSAEYLQIVDFRSAFEAYLRSHYTTLSTGMLLTIRQGAGEYPFVVEELKPTDAVCITDTDLEVDIEPLEGSAGKTAQQHIKDEALRIGQPTKGTVNPHEYQRYKIDLPVRTNGILVEVDVEEGDLDVLISAKMPVTLTDHTWADFSSSDVRKLKIAKADQDYTTSLEASSLLHFAIYGRPSAIDDKHPVNYTIQVRFLNNDEETSTLASASDSASATDMEVDIPNKGVEGYAPCQNCGAWIPERTMMLHSNFCERNNTRCDKCGKVMKNDEVAEHFHCDHCSMAGHVREKHKHMEIFHGWYQCACGSYETASLPELAHHRRTTCSERYITCRYCHTIVQQGPPASNTRDRIRGLGAHESYCGDRTIECARCKAKVSLKDVQVHAQHHEYQRQNQALPQFCANQNCVRSKATASNALGACQICFGPFWIPTDDPKHQKLIQRLARKYHAQLMSGCGNAWCKNQYCATARGKTLDATSAATELMGIIQETKLGQNGGSGGSNGTGKIWLCVDEGTTRRRMLAELLYEDLRKKYALEWCIKAIMETNRTSEDLSAAAKWLQQQAPRQS</sequence>